<dbReference type="SUPFAM" id="SSF51182">
    <property type="entry name" value="RmlC-like cupins"/>
    <property type="match status" value="1"/>
</dbReference>
<reference evidence="4 15" key="2">
    <citation type="submission" date="2019-08" db="EMBL/GenBank/DDBJ databases">
        <title>In-depth cultivation of the pig gut microbiome towards novel bacterial diversity and tailored functional studies.</title>
        <authorList>
            <person name="Wylensek D."/>
            <person name="Hitch T.C.A."/>
            <person name="Clavel T."/>
        </authorList>
    </citation>
    <scope>NUCLEOTIDE SEQUENCE [LARGE SCALE GENOMIC DNA]</scope>
    <source>
        <strain evidence="4 15">LKV-178-WT-2C</strain>
    </source>
</reference>
<dbReference type="Pfam" id="PF05523">
    <property type="entry name" value="FdtA"/>
    <property type="match status" value="1"/>
</dbReference>
<dbReference type="GeneID" id="69850049"/>
<reference evidence="2" key="4">
    <citation type="submission" date="2022-12" db="EMBL/GenBank/DDBJ databases">
        <title>Distinct polysaccharide growth profiles of human intestinal Prevotella copri isolates.</title>
        <authorList>
            <person name="Fehlner-Peach H."/>
            <person name="Magnabosco C."/>
            <person name="Raghavan V."/>
            <person name="Scher J.U."/>
            <person name="Tett A."/>
            <person name="Cox L.M."/>
            <person name="Gottsegen C."/>
            <person name="Watters A."/>
            <person name="Wiltshire- Gordon J.D."/>
            <person name="Segata N."/>
            <person name="Bonneau R."/>
            <person name="Littman D.R."/>
        </authorList>
    </citation>
    <scope>NUCLEOTIDE SEQUENCE</scope>
    <source>
        <strain evidence="14">iAU3127</strain>
        <strain evidence="2">IP54</strain>
    </source>
</reference>
<dbReference type="EMBL" id="VUNF01000002">
    <property type="protein sequence ID" value="MST76545.1"/>
    <property type="molecule type" value="Genomic_DNA"/>
</dbReference>
<gene>
    <name evidence="8" type="ORF">DW026_07790</name>
    <name evidence="6" type="ORF">DWW35_12090</name>
    <name evidence="7" type="ORF">DXA63_06620</name>
    <name evidence="5" type="ORF">DXB80_02715</name>
    <name evidence="3" type="ORF">F7D31_15315</name>
    <name evidence="2" type="ORF">F7D59_03760</name>
    <name evidence="4" type="ORF">FYJ72_02310</name>
</gene>
<dbReference type="CDD" id="cd20292">
    <property type="entry name" value="cupin_QdtA-like"/>
    <property type="match status" value="1"/>
</dbReference>
<dbReference type="EMBL" id="QSCI01000021">
    <property type="protein sequence ID" value="RGX95853.1"/>
    <property type="molecule type" value="Genomic_DNA"/>
</dbReference>
<dbReference type="EMBL" id="QROP01000016">
    <property type="protein sequence ID" value="RHL38269.1"/>
    <property type="molecule type" value="Genomic_DNA"/>
</dbReference>
<dbReference type="Proteomes" id="UP000285604">
    <property type="component" value="Unassembled WGS sequence"/>
</dbReference>
<evidence type="ECO:0000313" key="7">
    <source>
        <dbReference type="EMBL" id="RGX95853.1"/>
    </source>
</evidence>
<proteinExistence type="predicted"/>
<accession>A0A3E5AHJ9</accession>
<dbReference type="Proteomes" id="UP000285236">
    <property type="component" value="Unassembled WGS sequence"/>
</dbReference>
<dbReference type="InterPro" id="IPR011051">
    <property type="entry name" value="RmlC_Cupin_sf"/>
</dbReference>
<reference evidence="13" key="3">
    <citation type="submission" date="2019-09" db="EMBL/GenBank/DDBJ databases">
        <title>Distinct polysaccharide growth profiles of human intestinal Prevotella copri isolates.</title>
        <authorList>
            <person name="Fehlner-Peach H."/>
            <person name="Magnabosco C."/>
            <person name="Raghavan V."/>
            <person name="Scher J.U."/>
            <person name="Tett A."/>
            <person name="Cox L.M."/>
            <person name="Gottsegen C."/>
            <person name="Watters A."/>
            <person name="Wiltshire- Gordon J.D."/>
            <person name="Segata N."/>
            <person name="Bonneau R."/>
            <person name="Littman D.R."/>
        </authorList>
    </citation>
    <scope>NUCLEOTIDE SEQUENCE [LARGE SCALE GENOMIC DNA]</scope>
    <source>
        <strain evidence="3">IAU3127</strain>
        <strain evidence="13">iP54</strain>
    </source>
</reference>
<evidence type="ECO:0000313" key="14">
    <source>
        <dbReference type="Proteomes" id="UP000421283"/>
    </source>
</evidence>
<evidence type="ECO:0000313" key="12">
    <source>
        <dbReference type="Proteomes" id="UP000285604"/>
    </source>
</evidence>
<dbReference type="EMBL" id="QRYP01000038">
    <property type="protein sequence ID" value="RGU93653.1"/>
    <property type="molecule type" value="Genomic_DNA"/>
</dbReference>
<dbReference type="InterPro" id="IPR008894">
    <property type="entry name" value="QdtA_cupin_dom"/>
</dbReference>
<name>A0A3E5AHJ9_9BACT</name>
<protein>
    <submittedName>
        <fullName evidence="2">WxcM-like domain-containing protein</fullName>
    </submittedName>
</protein>
<evidence type="ECO:0000313" key="4">
    <source>
        <dbReference type="EMBL" id="MST76545.1"/>
    </source>
</evidence>
<evidence type="ECO:0000313" key="8">
    <source>
        <dbReference type="EMBL" id="RHL38269.1"/>
    </source>
</evidence>
<reference evidence="9 10" key="1">
    <citation type="submission" date="2018-08" db="EMBL/GenBank/DDBJ databases">
        <title>A genome reference for cultivated species of the human gut microbiota.</title>
        <authorList>
            <person name="Zou Y."/>
            <person name="Xue W."/>
            <person name="Luo G."/>
        </authorList>
    </citation>
    <scope>NUCLEOTIDE SEQUENCE [LARGE SCALE GENOMIC DNA]</scope>
    <source>
        <strain evidence="6 11">AF15-25</strain>
        <strain evidence="8 10">AF38-11</strain>
        <strain evidence="7 12">OF03-3</strain>
        <strain evidence="5 9">OM06-11</strain>
    </source>
</reference>
<comment type="caution">
    <text evidence="2">The sequence shown here is derived from an EMBL/GenBank/DDBJ whole genome shotgun (WGS) entry which is preliminary data.</text>
</comment>
<dbReference type="RefSeq" id="WP_006847768.1">
    <property type="nucleotide sequence ID" value="NZ_CP152484.1"/>
</dbReference>
<dbReference type="EMBL" id="VZBQ01000043">
    <property type="protein sequence ID" value="MQN88998.1"/>
    <property type="molecule type" value="Genomic_DNA"/>
</dbReference>
<evidence type="ECO:0000313" key="2">
    <source>
        <dbReference type="EMBL" id="MQN88998.1"/>
    </source>
</evidence>
<dbReference type="Gene3D" id="2.60.120.10">
    <property type="entry name" value="Jelly Rolls"/>
    <property type="match status" value="1"/>
</dbReference>
<dbReference type="Proteomes" id="UP000450161">
    <property type="component" value="Unassembled WGS sequence"/>
</dbReference>
<dbReference type="Proteomes" id="UP000420635">
    <property type="component" value="Unassembled WGS sequence"/>
</dbReference>
<feature type="domain" description="Sugar 3,4-ketoisomerase QdtA cupin" evidence="1">
    <location>
        <begin position="6"/>
        <end position="132"/>
    </location>
</feature>
<evidence type="ECO:0000313" key="9">
    <source>
        <dbReference type="Proteomes" id="UP000261245"/>
    </source>
</evidence>
<dbReference type="EMBL" id="VZAP01000192">
    <property type="protein sequence ID" value="MQO93995.1"/>
    <property type="molecule type" value="Genomic_DNA"/>
</dbReference>
<dbReference type="Proteomes" id="UP000261245">
    <property type="component" value="Unassembled WGS sequence"/>
</dbReference>
<evidence type="ECO:0000313" key="5">
    <source>
        <dbReference type="EMBL" id="RGN11818.1"/>
    </source>
</evidence>
<evidence type="ECO:0000313" key="13">
    <source>
        <dbReference type="Proteomes" id="UP000420635"/>
    </source>
</evidence>
<dbReference type="EMBL" id="QSUC01000004">
    <property type="protein sequence ID" value="RGN11818.1"/>
    <property type="molecule type" value="Genomic_DNA"/>
</dbReference>
<sequence>MKELGRIIKLHTISDPRGNLTVSEENIELPFDLKRAYWIYDVPQGGNRGGHAHKKLQQVIIAVHGSFTVSLDNGKETKKYQLSNPGMGLYLGTEIWRTLDDFSEGAVCLVLASELYEPEDYLYEYDEFLKYIHTTHSTTSEP</sequence>
<organism evidence="2 13">
    <name type="scientific">Segatella copri</name>
    <dbReference type="NCBI Taxonomy" id="165179"/>
    <lineage>
        <taxon>Bacteria</taxon>
        <taxon>Pseudomonadati</taxon>
        <taxon>Bacteroidota</taxon>
        <taxon>Bacteroidia</taxon>
        <taxon>Bacteroidales</taxon>
        <taxon>Prevotellaceae</taxon>
        <taxon>Segatella</taxon>
    </lineage>
</organism>
<evidence type="ECO:0000313" key="3">
    <source>
        <dbReference type="EMBL" id="MQO93995.1"/>
    </source>
</evidence>
<dbReference type="InterPro" id="IPR014710">
    <property type="entry name" value="RmlC-like_jellyroll"/>
</dbReference>
<evidence type="ECO:0000313" key="10">
    <source>
        <dbReference type="Proteomes" id="UP000283672"/>
    </source>
</evidence>
<dbReference type="Proteomes" id="UP000283672">
    <property type="component" value="Unassembled WGS sequence"/>
</dbReference>
<evidence type="ECO:0000313" key="6">
    <source>
        <dbReference type="EMBL" id="RGU93653.1"/>
    </source>
</evidence>
<evidence type="ECO:0000313" key="15">
    <source>
        <dbReference type="Proteomes" id="UP000450161"/>
    </source>
</evidence>
<evidence type="ECO:0000259" key="1">
    <source>
        <dbReference type="Pfam" id="PF05523"/>
    </source>
</evidence>
<evidence type="ECO:0000313" key="11">
    <source>
        <dbReference type="Proteomes" id="UP000285236"/>
    </source>
</evidence>
<dbReference type="AlphaFoldDB" id="A0A3E5AHJ9"/>
<dbReference type="Proteomes" id="UP000421283">
    <property type="component" value="Unassembled WGS sequence"/>
</dbReference>